<proteinExistence type="predicted"/>
<evidence type="ECO:0000256" key="1">
    <source>
        <dbReference type="SAM" id="Coils"/>
    </source>
</evidence>
<accession>A0A6I4T726</accession>
<dbReference type="SUPFAM" id="SSF54427">
    <property type="entry name" value="NTF2-like"/>
    <property type="match status" value="1"/>
</dbReference>
<name>A0A6I4T726_9SPHN</name>
<feature type="coiled-coil region" evidence="1">
    <location>
        <begin position="2"/>
        <end position="29"/>
    </location>
</feature>
<dbReference type="Proteomes" id="UP000438476">
    <property type="component" value="Unassembled WGS sequence"/>
</dbReference>
<evidence type="ECO:0000313" key="3">
    <source>
        <dbReference type="EMBL" id="MXO65911.1"/>
    </source>
</evidence>
<dbReference type="RefSeq" id="WP_160736323.1">
    <property type="nucleotide sequence ID" value="NZ_WTYT01000003.1"/>
</dbReference>
<gene>
    <name evidence="3" type="ORF">GRI91_09105</name>
</gene>
<dbReference type="InterPro" id="IPR032710">
    <property type="entry name" value="NTF2-like_dom_sf"/>
</dbReference>
<dbReference type="InterPro" id="IPR037401">
    <property type="entry name" value="SnoaL-like"/>
</dbReference>
<evidence type="ECO:0000313" key="4">
    <source>
        <dbReference type="Proteomes" id="UP000438476"/>
    </source>
</evidence>
<dbReference type="AlphaFoldDB" id="A0A6I4T726"/>
<feature type="domain" description="SnoaL-like" evidence="2">
    <location>
        <begin position="34"/>
        <end position="156"/>
    </location>
</feature>
<dbReference type="OrthoDB" id="7851780at2"/>
<evidence type="ECO:0000259" key="2">
    <source>
        <dbReference type="Pfam" id="PF13577"/>
    </source>
</evidence>
<sequence length="210" mass="24070">MSGENKSEIAELRAELAALREEQNRLAQRVQQGDDYRDLINLQCAYGYYVDKGLWDDAADLFAENGTLEIAGRGVYVGRERARAYLKCLPEYGHGVIFNHMQLQPVIHIDSEAGTAKARWRTFITIGWLGKEGRWGEATYENEYVREDGKWRIAKLHGVINFYAEYEKGWHKGGVPLLRSIDGLEPDLPPSFDYEAYPEPVITPFHYNEP</sequence>
<dbReference type="Pfam" id="PF13577">
    <property type="entry name" value="SnoaL_4"/>
    <property type="match status" value="1"/>
</dbReference>
<protein>
    <submittedName>
        <fullName evidence="3">Nuclear transport factor 2 family protein</fullName>
    </submittedName>
</protein>
<organism evidence="3 4">
    <name type="scientific">Altericroceibacterium endophyticum</name>
    <dbReference type="NCBI Taxonomy" id="1808508"/>
    <lineage>
        <taxon>Bacteria</taxon>
        <taxon>Pseudomonadati</taxon>
        <taxon>Pseudomonadota</taxon>
        <taxon>Alphaproteobacteria</taxon>
        <taxon>Sphingomonadales</taxon>
        <taxon>Erythrobacteraceae</taxon>
        <taxon>Altericroceibacterium</taxon>
    </lineage>
</organism>
<dbReference type="Gene3D" id="3.10.450.50">
    <property type="match status" value="1"/>
</dbReference>
<keyword evidence="4" id="KW-1185">Reference proteome</keyword>
<keyword evidence="1" id="KW-0175">Coiled coil</keyword>
<reference evidence="3 4" key="1">
    <citation type="submission" date="2019-12" db="EMBL/GenBank/DDBJ databases">
        <title>Genomic-based taxomic classification of the family Erythrobacteraceae.</title>
        <authorList>
            <person name="Xu L."/>
        </authorList>
    </citation>
    <scope>NUCLEOTIDE SEQUENCE [LARGE SCALE GENOMIC DNA]</scope>
    <source>
        <strain evidence="3 4">LMG 29518</strain>
    </source>
</reference>
<comment type="caution">
    <text evidence="3">The sequence shown here is derived from an EMBL/GenBank/DDBJ whole genome shotgun (WGS) entry which is preliminary data.</text>
</comment>
<dbReference type="EMBL" id="WTYT01000003">
    <property type="protein sequence ID" value="MXO65911.1"/>
    <property type="molecule type" value="Genomic_DNA"/>
</dbReference>